<gene>
    <name evidence="1" type="ORF">Hamer_G003987</name>
</gene>
<organism evidence="1 2">
    <name type="scientific">Homarus americanus</name>
    <name type="common">American lobster</name>
    <dbReference type="NCBI Taxonomy" id="6706"/>
    <lineage>
        <taxon>Eukaryota</taxon>
        <taxon>Metazoa</taxon>
        <taxon>Ecdysozoa</taxon>
        <taxon>Arthropoda</taxon>
        <taxon>Crustacea</taxon>
        <taxon>Multicrustacea</taxon>
        <taxon>Malacostraca</taxon>
        <taxon>Eumalacostraca</taxon>
        <taxon>Eucarida</taxon>
        <taxon>Decapoda</taxon>
        <taxon>Pleocyemata</taxon>
        <taxon>Astacidea</taxon>
        <taxon>Nephropoidea</taxon>
        <taxon>Nephropidae</taxon>
        <taxon>Homarus</taxon>
    </lineage>
</organism>
<proteinExistence type="predicted"/>
<reference evidence="1" key="1">
    <citation type="journal article" date="2021" name="Sci. Adv.">
        <title>The American lobster genome reveals insights on longevity, neural, and immune adaptations.</title>
        <authorList>
            <person name="Polinski J.M."/>
            <person name="Zimin A.V."/>
            <person name="Clark K.F."/>
            <person name="Kohn A.B."/>
            <person name="Sadowski N."/>
            <person name="Timp W."/>
            <person name="Ptitsyn A."/>
            <person name="Khanna P."/>
            <person name="Romanova D.Y."/>
            <person name="Williams P."/>
            <person name="Greenwood S.J."/>
            <person name="Moroz L.L."/>
            <person name="Walt D.R."/>
            <person name="Bodnar A.G."/>
        </authorList>
    </citation>
    <scope>NUCLEOTIDE SEQUENCE</scope>
    <source>
        <strain evidence="1">GMGI-L3</strain>
    </source>
</reference>
<name>A0A8J5NF21_HOMAM</name>
<evidence type="ECO:0000313" key="1">
    <source>
        <dbReference type="EMBL" id="KAG7178193.1"/>
    </source>
</evidence>
<dbReference type="AlphaFoldDB" id="A0A8J5NF21"/>
<sequence>MTVWSLRSPVNRPPFLSGISFHTKYSTNKISKQALGLLHHIPFTIKMVNEFNVGTFQSTADTSAVEIFYCTGPSAKNISTDHPAPHFACCHAEADTAMFFIYNVLWSEDYTEAVILDTEKADNYVQTAYVAQQISGVLFLKRKTQFITSRSLCNEDMAACIIPLHVLTG</sequence>
<comment type="caution">
    <text evidence="1">The sequence shown here is derived from an EMBL/GenBank/DDBJ whole genome shotgun (WGS) entry which is preliminary data.</text>
</comment>
<protein>
    <submittedName>
        <fullName evidence="1">Uncharacterized protein</fullName>
    </submittedName>
</protein>
<evidence type="ECO:0000313" key="2">
    <source>
        <dbReference type="Proteomes" id="UP000747542"/>
    </source>
</evidence>
<keyword evidence="2" id="KW-1185">Reference proteome</keyword>
<accession>A0A8J5NF21</accession>
<dbReference type="EMBL" id="JAHLQT010000697">
    <property type="protein sequence ID" value="KAG7178193.1"/>
    <property type="molecule type" value="Genomic_DNA"/>
</dbReference>
<dbReference type="Proteomes" id="UP000747542">
    <property type="component" value="Unassembled WGS sequence"/>
</dbReference>